<dbReference type="InterPro" id="IPR000835">
    <property type="entry name" value="HTH_MarR-typ"/>
</dbReference>
<dbReference type="InterPro" id="IPR011991">
    <property type="entry name" value="ArsR-like_HTH"/>
</dbReference>
<accession>A0ABQ3UY26</accession>
<feature type="domain" description="HTH marR-type" evidence="1">
    <location>
        <begin position="8"/>
        <end position="144"/>
    </location>
</feature>
<sequence>MSSHPEHRERLIEAVTQASRESSTLAVFFHTKMAEQVGLGATEEKTLSLLGKRGPLTAGEIAAHTGLTTPSVTGLLDRLESKGMVRRVRDPHDRRRVIVEPNQERLAELDRMFYSVQEAFHEMLDIYSDEQLATIANFLTRSAQRTQEFMASQLGKQEES</sequence>
<dbReference type="InterPro" id="IPR036388">
    <property type="entry name" value="WH-like_DNA-bd_sf"/>
</dbReference>
<dbReference type="Proteomes" id="UP000654345">
    <property type="component" value="Unassembled WGS sequence"/>
</dbReference>
<dbReference type="EMBL" id="BNJG01000002">
    <property type="protein sequence ID" value="GHO57784.1"/>
    <property type="molecule type" value="Genomic_DNA"/>
</dbReference>
<dbReference type="InterPro" id="IPR036390">
    <property type="entry name" value="WH_DNA-bd_sf"/>
</dbReference>
<gene>
    <name evidence="2" type="primary">ycgE</name>
    <name evidence="2" type="ORF">KSB_62590</name>
</gene>
<dbReference type="Gene3D" id="1.10.10.10">
    <property type="entry name" value="Winged helix-like DNA-binding domain superfamily/Winged helix DNA-binding domain"/>
    <property type="match status" value="1"/>
</dbReference>
<keyword evidence="3" id="KW-1185">Reference proteome</keyword>
<dbReference type="PANTHER" id="PTHR33164:SF106">
    <property type="entry name" value="TRANSCRIPTIONAL REGULATORY PROTEIN"/>
    <property type="match status" value="1"/>
</dbReference>
<reference evidence="2 3" key="1">
    <citation type="journal article" date="2021" name="Int. J. Syst. Evol. Microbiol.">
        <title>Reticulibacter mediterranei gen. nov., sp. nov., within the new family Reticulibacteraceae fam. nov., and Ktedonospora formicarum gen. nov., sp. nov., Ktedonobacter robiniae sp. nov., Dictyobacter formicarum sp. nov. and Dictyobacter arantiisoli sp. nov., belonging to the class Ktedonobacteria.</title>
        <authorList>
            <person name="Yabe S."/>
            <person name="Zheng Y."/>
            <person name="Wang C.M."/>
            <person name="Sakai Y."/>
            <person name="Abe K."/>
            <person name="Yokota A."/>
            <person name="Donadio S."/>
            <person name="Cavaletti L."/>
            <person name="Monciardini P."/>
        </authorList>
    </citation>
    <scope>NUCLEOTIDE SEQUENCE [LARGE SCALE GENOMIC DNA]</scope>
    <source>
        <strain evidence="2 3">SOSP1-30</strain>
    </source>
</reference>
<protein>
    <submittedName>
        <fullName evidence="2">HTH-type transcriptional regulator YcgE</fullName>
    </submittedName>
</protein>
<dbReference type="PANTHER" id="PTHR33164">
    <property type="entry name" value="TRANSCRIPTIONAL REGULATOR, MARR FAMILY"/>
    <property type="match status" value="1"/>
</dbReference>
<evidence type="ECO:0000259" key="1">
    <source>
        <dbReference type="PROSITE" id="PS50995"/>
    </source>
</evidence>
<name>A0ABQ3UY26_9CHLR</name>
<proteinExistence type="predicted"/>
<dbReference type="RefSeq" id="WP_201374089.1">
    <property type="nucleotide sequence ID" value="NZ_BNJG01000002.1"/>
</dbReference>
<evidence type="ECO:0000313" key="3">
    <source>
        <dbReference type="Proteomes" id="UP000654345"/>
    </source>
</evidence>
<dbReference type="InterPro" id="IPR039422">
    <property type="entry name" value="MarR/SlyA-like"/>
</dbReference>
<dbReference type="SUPFAM" id="SSF46785">
    <property type="entry name" value="Winged helix' DNA-binding domain"/>
    <property type="match status" value="1"/>
</dbReference>
<dbReference type="SMART" id="SM00347">
    <property type="entry name" value="HTH_MARR"/>
    <property type="match status" value="1"/>
</dbReference>
<comment type="caution">
    <text evidence="2">The sequence shown here is derived from an EMBL/GenBank/DDBJ whole genome shotgun (WGS) entry which is preliminary data.</text>
</comment>
<dbReference type="Pfam" id="PF01047">
    <property type="entry name" value="MarR"/>
    <property type="match status" value="1"/>
</dbReference>
<organism evidence="2 3">
    <name type="scientific">Ktedonobacter robiniae</name>
    <dbReference type="NCBI Taxonomy" id="2778365"/>
    <lineage>
        <taxon>Bacteria</taxon>
        <taxon>Bacillati</taxon>
        <taxon>Chloroflexota</taxon>
        <taxon>Ktedonobacteria</taxon>
        <taxon>Ktedonobacterales</taxon>
        <taxon>Ktedonobacteraceae</taxon>
        <taxon>Ktedonobacter</taxon>
    </lineage>
</organism>
<evidence type="ECO:0000313" key="2">
    <source>
        <dbReference type="EMBL" id="GHO57784.1"/>
    </source>
</evidence>
<dbReference type="CDD" id="cd00090">
    <property type="entry name" value="HTH_ARSR"/>
    <property type="match status" value="1"/>
</dbReference>
<dbReference type="PROSITE" id="PS50995">
    <property type="entry name" value="HTH_MARR_2"/>
    <property type="match status" value="1"/>
</dbReference>